<protein>
    <recommendedName>
        <fullName evidence="3">Immunity protein 72 domain-containing protein</fullName>
    </recommendedName>
</protein>
<accession>A0ABU9BRE1</accession>
<dbReference type="RefSeq" id="WP_341426950.1">
    <property type="nucleotide sequence ID" value="NZ_JBBUTG010000011.1"/>
</dbReference>
<evidence type="ECO:0000313" key="2">
    <source>
        <dbReference type="Proteomes" id="UP001371218"/>
    </source>
</evidence>
<comment type="caution">
    <text evidence="1">The sequence shown here is derived from an EMBL/GenBank/DDBJ whole genome shotgun (WGS) entry which is preliminary data.</text>
</comment>
<proteinExistence type="predicted"/>
<keyword evidence="2" id="KW-1185">Reference proteome</keyword>
<organism evidence="1 2">
    <name type="scientific">Ideonella lacteola</name>
    <dbReference type="NCBI Taxonomy" id="2984193"/>
    <lineage>
        <taxon>Bacteria</taxon>
        <taxon>Pseudomonadati</taxon>
        <taxon>Pseudomonadota</taxon>
        <taxon>Betaproteobacteria</taxon>
        <taxon>Burkholderiales</taxon>
        <taxon>Sphaerotilaceae</taxon>
        <taxon>Ideonella</taxon>
    </lineage>
</organism>
<dbReference type="Proteomes" id="UP001371218">
    <property type="component" value="Unassembled WGS sequence"/>
</dbReference>
<evidence type="ECO:0000313" key="1">
    <source>
        <dbReference type="EMBL" id="MEK8032528.1"/>
    </source>
</evidence>
<sequence>MTMQRDLSREANLWYTITSAEYLDHAQRLLQEAHDLFMRALSRAPNAADYAPVPVWGQAIKDLLIQYPHARRMLAAGDYSGMIAFEGGLGRIPRGIAEGNISWMGLNANAFMEIIDAAASIADTFWRAVTMSKMYGDSAYRSGSSQWRVDLPRDMGIPSNEILRYYEESVYKTIGRPKEIPEYVADRTKICRTGDLVPWTGVWVPGAGMGTAALVFARQGLQVMQPAYEVALLSDDGEDIDEFQLNETQWHPVVQSGRLMPLPPAEEKADTDWNHAGGAARCEALRPCPREGWWVTPAKADSRRRFQLGELMPEVGGDYGATIWQWDERQSDS</sequence>
<gene>
    <name evidence="1" type="ORF">AACH06_17030</name>
</gene>
<dbReference type="EMBL" id="JBBUTG010000011">
    <property type="protein sequence ID" value="MEK8032528.1"/>
    <property type="molecule type" value="Genomic_DNA"/>
</dbReference>
<name>A0ABU9BRE1_9BURK</name>
<evidence type="ECO:0008006" key="3">
    <source>
        <dbReference type="Google" id="ProtNLM"/>
    </source>
</evidence>
<reference evidence="1 2" key="1">
    <citation type="submission" date="2024-04" db="EMBL/GenBank/DDBJ databases">
        <title>Novel species of the genus Ideonella isolated from streams.</title>
        <authorList>
            <person name="Lu H."/>
        </authorList>
    </citation>
    <scope>NUCLEOTIDE SEQUENCE [LARGE SCALE GENOMIC DNA]</scope>
    <source>
        <strain evidence="1 2">DXS29W</strain>
    </source>
</reference>